<feature type="domain" description="Outer membrane protein assembly factor BamE" evidence="4">
    <location>
        <begin position="82"/>
        <end position="148"/>
    </location>
</feature>
<protein>
    <submittedName>
        <fullName evidence="5">Outer membrane protein assembly factor BamE</fullName>
    </submittedName>
</protein>
<accession>A0A843YWT5</accession>
<dbReference type="Gene3D" id="3.30.1450.10">
    <property type="match status" value="1"/>
</dbReference>
<dbReference type="EMBL" id="WINI01000007">
    <property type="protein sequence ID" value="MQR01761.1"/>
    <property type="molecule type" value="Genomic_DNA"/>
</dbReference>
<sequence>MKRSILSIAILTIALGGCASLMAPPVHPGESEAQVIDRLGLPTATYQKGNQRILEYNRGPFGQETYMAFIAPDGNLMSYEQVLTTNTFAKIKVGEFNKDDVLRTIGHPTDTITYSRVNLEGWNYSYKENGVWNSQMTVYFDPQGIVRKLENGPDPRFDHERFGRF</sequence>
<reference evidence="5 6" key="1">
    <citation type="submission" date="2019-10" db="EMBL/GenBank/DDBJ databases">
        <title>Glaciimonas soli sp. nov., a psychrophilic bacterium isolated from the forest soil of a high elevation mountain in Taiwan.</title>
        <authorList>
            <person name="Wang L.-T."/>
            <person name="Shieh W.Y."/>
        </authorList>
    </citation>
    <scope>NUCLEOTIDE SEQUENCE [LARGE SCALE GENOMIC DNA]</scope>
    <source>
        <strain evidence="5 6">GS1</strain>
    </source>
</reference>
<dbReference type="PROSITE" id="PS51257">
    <property type="entry name" value="PROKAR_LIPOPROTEIN"/>
    <property type="match status" value="1"/>
</dbReference>
<feature type="signal peptide" evidence="3">
    <location>
        <begin position="1"/>
        <end position="23"/>
    </location>
</feature>
<dbReference type="Pfam" id="PF04355">
    <property type="entry name" value="BamE"/>
    <property type="match status" value="1"/>
</dbReference>
<keyword evidence="1 3" id="KW-0732">Signal</keyword>
<dbReference type="OrthoDB" id="8962020at2"/>
<organism evidence="5 6">
    <name type="scientific">Glaciimonas soli</name>
    <dbReference type="NCBI Taxonomy" id="2590999"/>
    <lineage>
        <taxon>Bacteria</taxon>
        <taxon>Pseudomonadati</taxon>
        <taxon>Pseudomonadota</taxon>
        <taxon>Betaproteobacteria</taxon>
        <taxon>Burkholderiales</taxon>
        <taxon>Oxalobacteraceae</taxon>
        <taxon>Glaciimonas</taxon>
    </lineage>
</organism>
<dbReference type="GO" id="GO:0019867">
    <property type="term" value="C:outer membrane"/>
    <property type="evidence" value="ECO:0007669"/>
    <property type="project" value="InterPro"/>
</dbReference>
<evidence type="ECO:0000256" key="3">
    <source>
        <dbReference type="SAM" id="SignalP"/>
    </source>
</evidence>
<gene>
    <name evidence="5" type="primary">bamE</name>
    <name evidence="5" type="ORF">GEV47_13865</name>
</gene>
<name>A0A843YWT5_9BURK</name>
<evidence type="ECO:0000313" key="5">
    <source>
        <dbReference type="EMBL" id="MQR01761.1"/>
    </source>
</evidence>
<evidence type="ECO:0000256" key="1">
    <source>
        <dbReference type="ARBA" id="ARBA00022729"/>
    </source>
</evidence>
<dbReference type="InterPro" id="IPR007450">
    <property type="entry name" value="BamE_dom"/>
</dbReference>
<dbReference type="Proteomes" id="UP000451565">
    <property type="component" value="Unassembled WGS sequence"/>
</dbReference>
<proteinExistence type="predicted"/>
<evidence type="ECO:0000256" key="2">
    <source>
        <dbReference type="ARBA" id="ARBA00023136"/>
    </source>
</evidence>
<keyword evidence="6" id="KW-1185">Reference proteome</keyword>
<evidence type="ECO:0000259" key="4">
    <source>
        <dbReference type="Pfam" id="PF04355"/>
    </source>
</evidence>
<dbReference type="RefSeq" id="WP_153235354.1">
    <property type="nucleotide sequence ID" value="NZ_WINI01000007.1"/>
</dbReference>
<comment type="caution">
    <text evidence="5">The sequence shown here is derived from an EMBL/GenBank/DDBJ whole genome shotgun (WGS) entry which is preliminary data.</text>
</comment>
<keyword evidence="2" id="KW-0472">Membrane</keyword>
<dbReference type="AlphaFoldDB" id="A0A843YWT5"/>
<dbReference type="InterPro" id="IPR037873">
    <property type="entry name" value="BamE-like"/>
</dbReference>
<evidence type="ECO:0000313" key="6">
    <source>
        <dbReference type="Proteomes" id="UP000451565"/>
    </source>
</evidence>
<feature type="chain" id="PRO_5032641676" evidence="3">
    <location>
        <begin position="24"/>
        <end position="165"/>
    </location>
</feature>